<dbReference type="GO" id="GO:0005524">
    <property type="term" value="F:ATP binding"/>
    <property type="evidence" value="ECO:0007669"/>
    <property type="project" value="UniProtKB-UniRule"/>
</dbReference>
<feature type="region of interest" description="Disordered" evidence="2">
    <location>
        <begin position="1"/>
        <end position="24"/>
    </location>
</feature>
<feature type="compositionally biased region" description="Basic and acidic residues" evidence="2">
    <location>
        <begin position="77"/>
        <end position="86"/>
    </location>
</feature>
<evidence type="ECO:0000256" key="2">
    <source>
        <dbReference type="SAM" id="MobiDB-lite"/>
    </source>
</evidence>
<keyword evidence="1" id="KW-0067">ATP-binding</keyword>
<accession>A0AAD3CWM1</accession>
<dbReference type="InterPro" id="IPR000719">
    <property type="entry name" value="Prot_kinase_dom"/>
</dbReference>
<comment type="caution">
    <text evidence="4">The sequence shown here is derived from an EMBL/GenBank/DDBJ whole genome shotgun (WGS) entry which is preliminary data.</text>
</comment>
<feature type="domain" description="Protein kinase" evidence="3">
    <location>
        <begin position="129"/>
        <end position="423"/>
    </location>
</feature>
<gene>
    <name evidence="4" type="ORF">CTEN210_09868</name>
</gene>
<reference evidence="4 5" key="1">
    <citation type="journal article" date="2021" name="Sci. Rep.">
        <title>The genome of the diatom Chaetoceros tenuissimus carries an ancient integrated fragment of an extant virus.</title>
        <authorList>
            <person name="Hongo Y."/>
            <person name="Kimura K."/>
            <person name="Takaki Y."/>
            <person name="Yoshida Y."/>
            <person name="Baba S."/>
            <person name="Kobayashi G."/>
            <person name="Nagasaki K."/>
            <person name="Hano T."/>
            <person name="Tomaru Y."/>
        </authorList>
    </citation>
    <scope>NUCLEOTIDE SEQUENCE [LARGE SCALE GENOMIC DNA]</scope>
    <source>
        <strain evidence="4 5">NIES-3715</strain>
    </source>
</reference>
<feature type="region of interest" description="Disordered" evidence="2">
    <location>
        <begin position="77"/>
        <end position="110"/>
    </location>
</feature>
<dbReference type="AlphaFoldDB" id="A0AAD3CWM1"/>
<feature type="binding site" evidence="1">
    <location>
        <position position="162"/>
    </location>
    <ligand>
        <name>ATP</name>
        <dbReference type="ChEBI" id="CHEBI:30616"/>
    </ligand>
</feature>
<sequence>MLRRKRETPPVPDEVGTRDTKDTGVHWGERKLNSNVQLKSHWCLSNSKSSVILVVTVVIMALYASTDHVINDENAVRTREEEDSKSSLRISSPCIPNEHGTEEDIDKNTSDGRTMLQNDPNDISWMDHVQLGEWIGSGGWSDAFEAIIDNEYNPTNKSYIIKFTGDTEADGDVNYAKSAITAVEALKRLSPHPSIPENLFFVPSTPNPFFNRYQLPKQPMSVDESTGTKEMQGNKILNSTNMAIQVCEKVTRTHVHMHAKMPGGKMRCFLSRLFDFLDYAHSKNIMIIDTVLYNVILQDGVMKFIDWSDAAIFEGRNERTRRMSKNITLPYAICSAGQCTDGVKRDYDCVHEHDVSSLGPRISRMLIYYNFTDAGYDEEQKFYEKHGKYFINHQDRHLIQNMTTIMSEKRPTLRWLLDNHDYFSEDSSNCTLVW</sequence>
<dbReference type="EMBL" id="BLLK01000047">
    <property type="protein sequence ID" value="GFH53392.1"/>
    <property type="molecule type" value="Genomic_DNA"/>
</dbReference>
<proteinExistence type="predicted"/>
<evidence type="ECO:0000313" key="4">
    <source>
        <dbReference type="EMBL" id="GFH53392.1"/>
    </source>
</evidence>
<keyword evidence="5" id="KW-1185">Reference proteome</keyword>
<dbReference type="PROSITE" id="PS00107">
    <property type="entry name" value="PROTEIN_KINASE_ATP"/>
    <property type="match status" value="1"/>
</dbReference>
<keyword evidence="1" id="KW-0547">Nucleotide-binding</keyword>
<feature type="compositionally biased region" description="Basic and acidic residues" evidence="2">
    <location>
        <begin position="15"/>
        <end position="24"/>
    </location>
</feature>
<dbReference type="InterPro" id="IPR011009">
    <property type="entry name" value="Kinase-like_dom_sf"/>
</dbReference>
<dbReference type="SUPFAM" id="SSF56112">
    <property type="entry name" value="Protein kinase-like (PK-like)"/>
    <property type="match status" value="1"/>
</dbReference>
<protein>
    <recommendedName>
        <fullName evidence="3">Protein kinase domain-containing protein</fullName>
    </recommendedName>
</protein>
<dbReference type="InterPro" id="IPR017441">
    <property type="entry name" value="Protein_kinase_ATP_BS"/>
</dbReference>
<evidence type="ECO:0000256" key="1">
    <source>
        <dbReference type="PROSITE-ProRule" id="PRU10141"/>
    </source>
</evidence>
<name>A0AAD3CWM1_9STRA</name>
<dbReference type="Proteomes" id="UP001054902">
    <property type="component" value="Unassembled WGS sequence"/>
</dbReference>
<organism evidence="4 5">
    <name type="scientific">Chaetoceros tenuissimus</name>
    <dbReference type="NCBI Taxonomy" id="426638"/>
    <lineage>
        <taxon>Eukaryota</taxon>
        <taxon>Sar</taxon>
        <taxon>Stramenopiles</taxon>
        <taxon>Ochrophyta</taxon>
        <taxon>Bacillariophyta</taxon>
        <taxon>Coscinodiscophyceae</taxon>
        <taxon>Chaetocerotophycidae</taxon>
        <taxon>Chaetocerotales</taxon>
        <taxon>Chaetocerotaceae</taxon>
        <taxon>Chaetoceros</taxon>
    </lineage>
</organism>
<feature type="compositionally biased region" description="Basic and acidic residues" evidence="2">
    <location>
        <begin position="99"/>
        <end position="110"/>
    </location>
</feature>
<dbReference type="GO" id="GO:0004672">
    <property type="term" value="F:protein kinase activity"/>
    <property type="evidence" value="ECO:0007669"/>
    <property type="project" value="InterPro"/>
</dbReference>
<dbReference type="PROSITE" id="PS50011">
    <property type="entry name" value="PROTEIN_KINASE_DOM"/>
    <property type="match status" value="1"/>
</dbReference>
<dbReference type="Gene3D" id="1.10.510.10">
    <property type="entry name" value="Transferase(Phosphotransferase) domain 1"/>
    <property type="match status" value="1"/>
</dbReference>
<evidence type="ECO:0000313" key="5">
    <source>
        <dbReference type="Proteomes" id="UP001054902"/>
    </source>
</evidence>
<evidence type="ECO:0000259" key="3">
    <source>
        <dbReference type="PROSITE" id="PS50011"/>
    </source>
</evidence>